<dbReference type="InterPro" id="IPR036388">
    <property type="entry name" value="WH-like_DNA-bd_sf"/>
</dbReference>
<dbReference type="PROSITE" id="PS50987">
    <property type="entry name" value="HTH_ARSR_2"/>
    <property type="match status" value="1"/>
</dbReference>
<keyword evidence="1" id="KW-0805">Transcription regulation</keyword>
<dbReference type="SMART" id="SM00418">
    <property type="entry name" value="HTH_ARSR"/>
    <property type="match status" value="1"/>
</dbReference>
<organism evidence="5 6">
    <name type="scientific">Fodinisporobacter ferrooxydans</name>
    <dbReference type="NCBI Taxonomy" id="2901836"/>
    <lineage>
        <taxon>Bacteria</taxon>
        <taxon>Bacillati</taxon>
        <taxon>Bacillota</taxon>
        <taxon>Bacilli</taxon>
        <taxon>Bacillales</taxon>
        <taxon>Alicyclobacillaceae</taxon>
        <taxon>Fodinisporobacter</taxon>
    </lineage>
</organism>
<feature type="domain" description="HTH arsR-type" evidence="4">
    <location>
        <begin position="1"/>
        <end position="95"/>
    </location>
</feature>
<dbReference type="Gene3D" id="1.10.10.10">
    <property type="entry name" value="Winged helix-like DNA-binding domain superfamily/Winged helix DNA-binding domain"/>
    <property type="match status" value="1"/>
</dbReference>
<dbReference type="Proteomes" id="UP000830167">
    <property type="component" value="Chromosome"/>
</dbReference>
<evidence type="ECO:0000313" key="6">
    <source>
        <dbReference type="Proteomes" id="UP000830167"/>
    </source>
</evidence>
<gene>
    <name evidence="5" type="ORF">LSG31_17445</name>
</gene>
<dbReference type="PANTHER" id="PTHR43132">
    <property type="entry name" value="ARSENICAL RESISTANCE OPERON REPRESSOR ARSR-RELATED"/>
    <property type="match status" value="1"/>
</dbReference>
<dbReference type="PANTHER" id="PTHR43132:SF2">
    <property type="entry name" value="ARSENICAL RESISTANCE OPERON REPRESSOR ARSR-RELATED"/>
    <property type="match status" value="1"/>
</dbReference>
<evidence type="ECO:0000259" key="4">
    <source>
        <dbReference type="PROSITE" id="PS50987"/>
    </source>
</evidence>
<keyword evidence="2" id="KW-0238">DNA-binding</keyword>
<dbReference type="PRINTS" id="PR00778">
    <property type="entry name" value="HTHARSR"/>
</dbReference>
<accession>A0ABY4CGV6</accession>
<evidence type="ECO:0000256" key="1">
    <source>
        <dbReference type="ARBA" id="ARBA00023015"/>
    </source>
</evidence>
<keyword evidence="6" id="KW-1185">Reference proteome</keyword>
<evidence type="ECO:0000256" key="2">
    <source>
        <dbReference type="ARBA" id="ARBA00023125"/>
    </source>
</evidence>
<dbReference type="RefSeq" id="WP_347436337.1">
    <property type="nucleotide sequence ID" value="NZ_CP089291.1"/>
</dbReference>
<dbReference type="EMBL" id="CP089291">
    <property type="protein sequence ID" value="UOF89648.1"/>
    <property type="molecule type" value="Genomic_DNA"/>
</dbReference>
<dbReference type="CDD" id="cd00090">
    <property type="entry name" value="HTH_ARSR"/>
    <property type="match status" value="1"/>
</dbReference>
<protein>
    <submittedName>
        <fullName evidence="5">Metalloregulator ArsR/SmtB family transcription factor</fullName>
    </submittedName>
</protein>
<evidence type="ECO:0000256" key="3">
    <source>
        <dbReference type="ARBA" id="ARBA00023163"/>
    </source>
</evidence>
<proteinExistence type="predicted"/>
<sequence length="107" mass="12488">MPHELQIFKAEFFKALSNPLRIRILELLRDGDKYVHELQEHMNVDSSVVSQQLSILRNKDIVYGSKDGAKVMYTVVDPIIFDMLDLAKQLFNNRLKNTIQLLEKIDE</sequence>
<dbReference type="NCBIfam" id="NF033788">
    <property type="entry name" value="HTH_metalloreg"/>
    <property type="match status" value="1"/>
</dbReference>
<keyword evidence="3" id="KW-0804">Transcription</keyword>
<name>A0ABY4CGV6_9BACL</name>
<dbReference type="SUPFAM" id="SSF46785">
    <property type="entry name" value="Winged helix' DNA-binding domain"/>
    <property type="match status" value="1"/>
</dbReference>
<reference evidence="5" key="1">
    <citation type="submission" date="2021-12" db="EMBL/GenBank/DDBJ databases">
        <title>Alicyclobacillaceae gen. nov., sp. nov., isolated from chalcocite enrichment system.</title>
        <authorList>
            <person name="Jiang Z."/>
        </authorList>
    </citation>
    <scope>NUCLEOTIDE SEQUENCE</scope>
    <source>
        <strain evidence="5">MYW30-H2</strain>
    </source>
</reference>
<dbReference type="InterPro" id="IPR011991">
    <property type="entry name" value="ArsR-like_HTH"/>
</dbReference>
<dbReference type="Pfam" id="PF01022">
    <property type="entry name" value="HTH_5"/>
    <property type="match status" value="1"/>
</dbReference>
<dbReference type="InterPro" id="IPR051011">
    <property type="entry name" value="Metal_resp_trans_reg"/>
</dbReference>
<dbReference type="InterPro" id="IPR036390">
    <property type="entry name" value="WH_DNA-bd_sf"/>
</dbReference>
<dbReference type="InterPro" id="IPR001845">
    <property type="entry name" value="HTH_ArsR_DNA-bd_dom"/>
</dbReference>
<evidence type="ECO:0000313" key="5">
    <source>
        <dbReference type="EMBL" id="UOF89648.1"/>
    </source>
</evidence>